<sequence length="882" mass="99920">MAVLRSIHPEFHLSRRRPIILYEVDEYRYDFTDGDYVKRPFKKPSKSLRRSVRREYRQEFEQVKPKLHALCSQCQTLRFSPKSSRNEEASSSVENLPSPQIHTRRQEDSDSFDNGDTSSDSRKSDENTWSEYQSIAGSGESAALDTTTEALLRSTKAGCHLCTLIVGALELTPLSQRCSATSVNPIILTIAKSRLNICYGNRSTWLPINNVPPDLSPASAHSKLFHPAIMHAIEIRKPIPDDCFTTMDPPGTTMALSGSPYKELMPRRHKKSVFISSSTWNKLSELIPPRLSIIFDYTEEGMIARQELGKEPSRRYMKMLPSRFDSYYLEPPHPYCSCGEGLWETSLQQDGGTAYTHRNPLGNGLIEQIKHWMATCDRLHPECEREGGRIHSLRLIDVGPLDGKQMPTLVEGLEDTRKFEYITLSYRWGDPSADMLTTTTKTINQRKAGIPMHLLPNTMRDAAIITRALGIRYLWIDALCILQDLNTDWEVQSANMAEIYSRSVISISTHAARTVHDGFLKPRNPLEIRGCIHPSLMPGRRVVISPRIPDPDREVADSILNQRGWTLQEQILPRRILHWGPQEVSWECRTMRATERRPLGKAVDPNRPEEEMRNNWVKLVENYSRRHLTVSSDKLPAIAGLASSFQRFFSPPPTYIAGIWYEAAVPYLGWHRHSWNNVRGDSVSDSSNDNNGVEHESLAKVKSHRVPSHPVRMPTFSWSSTDSPIAFSLHSPNPVDSLMAEALGYQIELHGKSALGAVKSASIKLHGYVKPLAWVTETTHLDVILDDPELERPPEDSLLLHLFCSIDQPAFRCSRGFSQQCVLQHALILLYEHSIGSETFRRVGLMTRSFSSGSGPGEEHQDVYPSIFAELESWTKKEVTVI</sequence>
<dbReference type="InterPro" id="IPR010730">
    <property type="entry name" value="HET"/>
</dbReference>
<accession>A0A6G1JEZ2</accession>
<evidence type="ECO:0000256" key="1">
    <source>
        <dbReference type="SAM" id="MobiDB-lite"/>
    </source>
</evidence>
<dbReference type="OrthoDB" id="2958217at2759"/>
<evidence type="ECO:0000313" key="3">
    <source>
        <dbReference type="EMBL" id="KAF2688745.1"/>
    </source>
</evidence>
<dbReference type="Pfam" id="PF06985">
    <property type="entry name" value="HET"/>
    <property type="match status" value="1"/>
</dbReference>
<dbReference type="Proteomes" id="UP000799291">
    <property type="component" value="Unassembled WGS sequence"/>
</dbReference>
<dbReference type="EMBL" id="MU005573">
    <property type="protein sequence ID" value="KAF2688745.1"/>
    <property type="molecule type" value="Genomic_DNA"/>
</dbReference>
<feature type="region of interest" description="Disordered" evidence="1">
    <location>
        <begin position="682"/>
        <end position="704"/>
    </location>
</feature>
<dbReference type="PANTHER" id="PTHR33112">
    <property type="entry name" value="DOMAIN PROTEIN, PUTATIVE-RELATED"/>
    <property type="match status" value="1"/>
</dbReference>
<feature type="region of interest" description="Disordered" evidence="1">
    <location>
        <begin position="82"/>
        <end position="132"/>
    </location>
</feature>
<evidence type="ECO:0000313" key="4">
    <source>
        <dbReference type="Proteomes" id="UP000799291"/>
    </source>
</evidence>
<feature type="compositionally biased region" description="Polar residues" evidence="1">
    <location>
        <begin position="82"/>
        <end position="101"/>
    </location>
</feature>
<gene>
    <name evidence="3" type="ORF">K458DRAFT_428258</name>
</gene>
<dbReference type="AlphaFoldDB" id="A0A6G1JEZ2"/>
<keyword evidence="4" id="KW-1185">Reference proteome</keyword>
<organism evidence="3 4">
    <name type="scientific">Lentithecium fluviatile CBS 122367</name>
    <dbReference type="NCBI Taxonomy" id="1168545"/>
    <lineage>
        <taxon>Eukaryota</taxon>
        <taxon>Fungi</taxon>
        <taxon>Dikarya</taxon>
        <taxon>Ascomycota</taxon>
        <taxon>Pezizomycotina</taxon>
        <taxon>Dothideomycetes</taxon>
        <taxon>Pleosporomycetidae</taxon>
        <taxon>Pleosporales</taxon>
        <taxon>Massarineae</taxon>
        <taxon>Lentitheciaceae</taxon>
        <taxon>Lentithecium</taxon>
    </lineage>
</organism>
<protein>
    <submittedName>
        <fullName evidence="3">HET-domain-containing protein</fullName>
    </submittedName>
</protein>
<evidence type="ECO:0000259" key="2">
    <source>
        <dbReference type="Pfam" id="PF06985"/>
    </source>
</evidence>
<proteinExistence type="predicted"/>
<name>A0A6G1JEZ2_9PLEO</name>
<reference evidence="3" key="1">
    <citation type="journal article" date="2020" name="Stud. Mycol.">
        <title>101 Dothideomycetes genomes: a test case for predicting lifestyles and emergence of pathogens.</title>
        <authorList>
            <person name="Haridas S."/>
            <person name="Albert R."/>
            <person name="Binder M."/>
            <person name="Bloem J."/>
            <person name="Labutti K."/>
            <person name="Salamov A."/>
            <person name="Andreopoulos B."/>
            <person name="Baker S."/>
            <person name="Barry K."/>
            <person name="Bills G."/>
            <person name="Bluhm B."/>
            <person name="Cannon C."/>
            <person name="Castanera R."/>
            <person name="Culley D."/>
            <person name="Daum C."/>
            <person name="Ezra D."/>
            <person name="Gonzalez J."/>
            <person name="Henrissat B."/>
            <person name="Kuo A."/>
            <person name="Liang C."/>
            <person name="Lipzen A."/>
            <person name="Lutzoni F."/>
            <person name="Magnuson J."/>
            <person name="Mondo S."/>
            <person name="Nolan M."/>
            <person name="Ohm R."/>
            <person name="Pangilinan J."/>
            <person name="Park H.-J."/>
            <person name="Ramirez L."/>
            <person name="Alfaro M."/>
            <person name="Sun H."/>
            <person name="Tritt A."/>
            <person name="Yoshinaga Y."/>
            <person name="Zwiers L.-H."/>
            <person name="Turgeon B."/>
            <person name="Goodwin S."/>
            <person name="Spatafora J."/>
            <person name="Crous P."/>
            <person name="Grigoriev I."/>
        </authorList>
    </citation>
    <scope>NUCLEOTIDE SEQUENCE</scope>
    <source>
        <strain evidence="3">CBS 122367</strain>
    </source>
</reference>
<feature type="compositionally biased region" description="Low complexity" evidence="1">
    <location>
        <begin position="682"/>
        <end position="691"/>
    </location>
</feature>
<dbReference type="PANTHER" id="PTHR33112:SF10">
    <property type="entry name" value="TOL"/>
    <property type="match status" value="1"/>
</dbReference>
<feature type="domain" description="Heterokaryon incompatibility" evidence="2">
    <location>
        <begin position="421"/>
        <end position="569"/>
    </location>
</feature>